<proteinExistence type="predicted"/>
<evidence type="ECO:0000313" key="2">
    <source>
        <dbReference type="Proteomes" id="UP001500392"/>
    </source>
</evidence>
<comment type="caution">
    <text evidence="1">The sequence shown here is derived from an EMBL/GenBank/DDBJ whole genome shotgun (WGS) entry which is preliminary data.</text>
</comment>
<evidence type="ECO:0000313" key="1">
    <source>
        <dbReference type="EMBL" id="GAA4084368.1"/>
    </source>
</evidence>
<gene>
    <name evidence="1" type="ORF">GCM10022414_03880</name>
</gene>
<reference evidence="2" key="1">
    <citation type="journal article" date="2019" name="Int. J. Syst. Evol. Microbiol.">
        <title>The Global Catalogue of Microorganisms (GCM) 10K type strain sequencing project: providing services to taxonomists for standard genome sequencing and annotation.</title>
        <authorList>
            <consortium name="The Broad Institute Genomics Platform"/>
            <consortium name="The Broad Institute Genome Sequencing Center for Infectious Disease"/>
            <person name="Wu L."/>
            <person name="Ma J."/>
        </authorList>
    </citation>
    <scope>NUCLEOTIDE SEQUENCE [LARGE SCALE GENOMIC DNA]</scope>
    <source>
        <strain evidence="2">JCM 17304</strain>
    </source>
</reference>
<accession>A0ABP7W9S8</accession>
<protein>
    <submittedName>
        <fullName evidence="1">Uncharacterized protein</fullName>
    </submittedName>
</protein>
<dbReference type="EMBL" id="BAABDM010000001">
    <property type="protein sequence ID" value="GAA4084368.1"/>
    <property type="molecule type" value="Genomic_DNA"/>
</dbReference>
<organism evidence="1 2">
    <name type="scientific">Zhongshania borealis</name>
    <dbReference type="NCBI Taxonomy" id="889488"/>
    <lineage>
        <taxon>Bacteria</taxon>
        <taxon>Pseudomonadati</taxon>
        <taxon>Pseudomonadota</taxon>
        <taxon>Gammaproteobacteria</taxon>
        <taxon>Cellvibrionales</taxon>
        <taxon>Spongiibacteraceae</taxon>
        <taxon>Zhongshania</taxon>
    </lineage>
</organism>
<dbReference type="Proteomes" id="UP001500392">
    <property type="component" value="Unassembled WGS sequence"/>
</dbReference>
<name>A0ABP7W9S8_9GAMM</name>
<sequence length="393" mass="45310">MFKKILARMIPLASENHNILTTEQASEGSTSLEASKMIVLPHKPDTYSSTAEKRRITIERLWSETQGLTNSRTKLSSLPEDEQEVFWEAVRLEARSAFVRNESIAVADTLNDDQIKHLFYKYEFEEHDLILFEIACESFITPSKTVVDDYLALPVLNISDAMYLIADLDPSVMASRGKDRVTSEINRYEEARSHFRVILKRLFNSNLDEMTEIAITDLAKGLQASKYASNKSYAISRIMDHIAKPFNPETEEFVIEQFRILVFEAFNQRISSTGIEKRKRALLKLLAAIYKLDDLSRERNLLARMVSDKINSSGYDNVNDKRIRGLMERLDEKYLNEGNPCEGLLEFYQGQGLENNHERLINMIVRVEELLKEDIPEVNLTSKNNESLFPMHR</sequence>
<dbReference type="RefSeq" id="WP_344932071.1">
    <property type="nucleotide sequence ID" value="NZ_BAABDM010000001.1"/>
</dbReference>
<keyword evidence="2" id="KW-1185">Reference proteome</keyword>